<evidence type="ECO:0000256" key="1">
    <source>
        <dbReference type="SAM" id="SignalP"/>
    </source>
</evidence>
<keyword evidence="1" id="KW-0732">Signal</keyword>
<evidence type="ECO:0008006" key="4">
    <source>
        <dbReference type="Google" id="ProtNLM"/>
    </source>
</evidence>
<proteinExistence type="predicted"/>
<feature type="signal peptide" evidence="1">
    <location>
        <begin position="1"/>
        <end position="25"/>
    </location>
</feature>
<name>A0AAP6JG24_9GAMM</name>
<feature type="chain" id="PRO_5042959115" description="DUF3299 domain-containing protein" evidence="1">
    <location>
        <begin position="26"/>
        <end position="177"/>
    </location>
</feature>
<dbReference type="EMBL" id="JAYGII010000030">
    <property type="protein sequence ID" value="MEA5446373.1"/>
    <property type="molecule type" value="Genomic_DNA"/>
</dbReference>
<dbReference type="AlphaFoldDB" id="A0AAP6JG24"/>
<evidence type="ECO:0000313" key="2">
    <source>
        <dbReference type="EMBL" id="MEA5446373.1"/>
    </source>
</evidence>
<dbReference type="Proteomes" id="UP001302316">
    <property type="component" value="Unassembled WGS sequence"/>
</dbReference>
<gene>
    <name evidence="2" type="ORF">VCB98_11135</name>
</gene>
<sequence>MDKRRILALGILGLTLTLSTLQAMAQLSDDELATEPPPEDATFDDYAHQVPTTPEGAVSWDLLGSVEDEIEVIDGRSHLRPIFPAAVKDMNGETIRIKGFIFPMQNQERMDEFLFTALPPSCPYCLNAGAGYIIETRARDSIRFTWDAVLLEGELEVLEEDEYGLFYRLNDARRVRE</sequence>
<reference evidence="2 3" key="1">
    <citation type="submission" date="2023-12" db="EMBL/GenBank/DDBJ databases">
        <title>Whole-genome sequencing of halo(alkali)philic microorganisms from hypersaline lakes.</title>
        <authorList>
            <person name="Sorokin D.Y."/>
            <person name="Merkel A.Y."/>
            <person name="Messina E."/>
            <person name="Yakimov M."/>
        </authorList>
    </citation>
    <scope>NUCLEOTIDE SEQUENCE [LARGE SCALE GENOMIC DNA]</scope>
    <source>
        <strain evidence="2 3">AB-CW1</strain>
    </source>
</reference>
<evidence type="ECO:0000313" key="3">
    <source>
        <dbReference type="Proteomes" id="UP001302316"/>
    </source>
</evidence>
<accession>A0AAP6JG24</accession>
<dbReference type="RefSeq" id="WP_346052569.1">
    <property type="nucleotide sequence ID" value="NZ_JAYGII010000030.1"/>
</dbReference>
<dbReference type="Gene3D" id="2.40.50.870">
    <property type="entry name" value="Protein of unknown function (DUF3299)"/>
    <property type="match status" value="1"/>
</dbReference>
<protein>
    <recommendedName>
        <fullName evidence="4">DUF3299 domain-containing protein</fullName>
    </recommendedName>
</protein>
<keyword evidence="3" id="KW-1185">Reference proteome</keyword>
<organism evidence="2 3">
    <name type="scientific">Natronospira elongata</name>
    <dbReference type="NCBI Taxonomy" id="3110268"/>
    <lineage>
        <taxon>Bacteria</taxon>
        <taxon>Pseudomonadati</taxon>
        <taxon>Pseudomonadota</taxon>
        <taxon>Gammaproteobacteria</taxon>
        <taxon>Natronospirales</taxon>
        <taxon>Natronospiraceae</taxon>
        <taxon>Natronospira</taxon>
    </lineage>
</organism>
<comment type="caution">
    <text evidence="2">The sequence shown here is derived from an EMBL/GenBank/DDBJ whole genome shotgun (WGS) entry which is preliminary data.</text>
</comment>